<name>A0ACC6A289_9BACI</name>
<sequence>MKRKYGDGSSWERLIDKTYTVKDVQDGMLGILHIKQVKEPSFKQYRNRNICIANNGYTWIQYFINGKNFAITAMLNEKKELVQYYIDVAKEYKMDERGLPYFDDLYLDVVLLPNGEMYLLDENELEEVYTKGDISKLEYEVAWNTAKWIMKKIEEEDFFWFSILEKEIQKNTNYFDRNNI</sequence>
<proteinExistence type="predicted"/>
<gene>
    <name evidence="1" type="ORF">M3215_02390</name>
</gene>
<dbReference type="Proteomes" id="UP001202289">
    <property type="component" value="Unassembled WGS sequence"/>
</dbReference>
<evidence type="ECO:0000313" key="1">
    <source>
        <dbReference type="EMBL" id="MCM3734700.1"/>
    </source>
</evidence>
<protein>
    <submittedName>
        <fullName evidence="1">DUF402 domain-containing protein</fullName>
    </submittedName>
</protein>
<keyword evidence="2" id="KW-1185">Reference proteome</keyword>
<dbReference type="EMBL" id="JAMBOP010000002">
    <property type="protein sequence ID" value="MCM3734700.1"/>
    <property type="molecule type" value="Genomic_DNA"/>
</dbReference>
<evidence type="ECO:0000313" key="2">
    <source>
        <dbReference type="Proteomes" id="UP001202289"/>
    </source>
</evidence>
<reference evidence="1" key="1">
    <citation type="submission" date="2022-05" db="EMBL/GenBank/DDBJ databases">
        <title>Comparative Genomics of Spacecraft Associated Microbes.</title>
        <authorList>
            <person name="Tran M.T."/>
            <person name="Wright A."/>
            <person name="Seuylemezian A."/>
            <person name="Eisen J."/>
            <person name="Coil D."/>
        </authorList>
    </citation>
    <scope>NUCLEOTIDE SEQUENCE</scope>
    <source>
        <strain evidence="1">FAIRING 10M-2.2</strain>
    </source>
</reference>
<comment type="caution">
    <text evidence="1">The sequence shown here is derived from an EMBL/GenBank/DDBJ whole genome shotgun (WGS) entry which is preliminary data.</text>
</comment>
<organism evidence="1 2">
    <name type="scientific">Bacillus cytotoxicus</name>
    <dbReference type="NCBI Taxonomy" id="580165"/>
    <lineage>
        <taxon>Bacteria</taxon>
        <taxon>Bacillati</taxon>
        <taxon>Bacillota</taxon>
        <taxon>Bacilli</taxon>
        <taxon>Bacillales</taxon>
        <taxon>Bacillaceae</taxon>
        <taxon>Bacillus</taxon>
        <taxon>Bacillus cereus group</taxon>
    </lineage>
</organism>
<accession>A0ACC6A289</accession>